<organism evidence="6 7">
    <name type="scientific">Planktomarina temperata RCA23</name>
    <dbReference type="NCBI Taxonomy" id="666509"/>
    <lineage>
        <taxon>Bacteria</taxon>
        <taxon>Pseudomonadati</taxon>
        <taxon>Pseudomonadota</taxon>
        <taxon>Alphaproteobacteria</taxon>
        <taxon>Rhodobacterales</taxon>
        <taxon>Paracoccaceae</taxon>
        <taxon>Planktomarina</taxon>
    </lineage>
</organism>
<dbReference type="EMBL" id="CP003984">
    <property type="protein sequence ID" value="AII86335.1"/>
    <property type="molecule type" value="Genomic_DNA"/>
</dbReference>
<dbReference type="GO" id="GO:0071973">
    <property type="term" value="P:bacterial-type flagellum-dependent cell motility"/>
    <property type="evidence" value="ECO:0007669"/>
    <property type="project" value="InterPro"/>
</dbReference>
<keyword evidence="7" id="KW-1185">Reference proteome</keyword>
<evidence type="ECO:0000256" key="2">
    <source>
        <dbReference type="ARBA" id="ARBA00009272"/>
    </source>
</evidence>
<dbReference type="Proteomes" id="UP000028680">
    <property type="component" value="Chromosome"/>
</dbReference>
<dbReference type="GO" id="GO:0009425">
    <property type="term" value="C:bacterial-type flagellum basal body"/>
    <property type="evidence" value="ECO:0007669"/>
    <property type="project" value="UniProtKB-SubCell"/>
</dbReference>
<evidence type="ECO:0000313" key="6">
    <source>
        <dbReference type="EMBL" id="AII86335.1"/>
    </source>
</evidence>
<dbReference type="InterPro" id="IPR001624">
    <property type="entry name" value="FliE"/>
</dbReference>
<comment type="similarity">
    <text evidence="2 4">Belongs to the FliE family.</text>
</comment>
<evidence type="ECO:0000256" key="4">
    <source>
        <dbReference type="HAMAP-Rule" id="MF_00724"/>
    </source>
</evidence>
<dbReference type="KEGG" id="ptp:RCA23_c07790"/>
<dbReference type="Pfam" id="PF02049">
    <property type="entry name" value="FliE"/>
    <property type="match status" value="1"/>
</dbReference>
<evidence type="ECO:0000313" key="7">
    <source>
        <dbReference type="Proteomes" id="UP000028680"/>
    </source>
</evidence>
<sequence>MTQISGLKFQVEQTHLQNLKKAEQALGTEATGPSFSERIATGLKDVAGAQNDASKLAQDYELGLEQDLSKVMVSQQVSSLGFQLTLNLRNKALSAYKDIMNMPV</sequence>
<protein>
    <recommendedName>
        <fullName evidence="4 5">Flagellar hook-basal body complex protein FliE</fullName>
    </recommendedName>
</protein>
<gene>
    <name evidence="4 6" type="primary">fliE</name>
    <name evidence="6" type="ORF">RCA23_c07790</name>
</gene>
<keyword evidence="6" id="KW-0966">Cell projection</keyword>
<keyword evidence="6" id="KW-0969">Cilium</keyword>
<dbReference type="PRINTS" id="PR01006">
    <property type="entry name" value="FLGHOOKFLIE"/>
</dbReference>
<evidence type="ECO:0000256" key="3">
    <source>
        <dbReference type="ARBA" id="ARBA00023143"/>
    </source>
</evidence>
<accession>A0AAN0VHP9</accession>
<evidence type="ECO:0000256" key="5">
    <source>
        <dbReference type="NCBIfam" id="TIGR00205"/>
    </source>
</evidence>
<dbReference type="GO" id="GO:0005198">
    <property type="term" value="F:structural molecule activity"/>
    <property type="evidence" value="ECO:0007669"/>
    <property type="project" value="UniProtKB-UniRule"/>
</dbReference>
<keyword evidence="3 4" id="KW-0975">Bacterial flagellum</keyword>
<dbReference type="PANTHER" id="PTHR34653">
    <property type="match status" value="1"/>
</dbReference>
<dbReference type="PANTHER" id="PTHR34653:SF1">
    <property type="entry name" value="FLAGELLAR HOOK-BASAL BODY COMPLEX PROTEIN FLIE"/>
    <property type="match status" value="1"/>
</dbReference>
<dbReference type="GO" id="GO:0003774">
    <property type="term" value="F:cytoskeletal motor activity"/>
    <property type="evidence" value="ECO:0007669"/>
    <property type="project" value="InterPro"/>
</dbReference>
<evidence type="ECO:0000256" key="1">
    <source>
        <dbReference type="ARBA" id="ARBA00004117"/>
    </source>
</evidence>
<dbReference type="HAMAP" id="MF_00724">
    <property type="entry name" value="FliE"/>
    <property type="match status" value="1"/>
</dbReference>
<dbReference type="AlphaFoldDB" id="A0AAN0VHP9"/>
<dbReference type="NCBIfam" id="TIGR00205">
    <property type="entry name" value="fliE"/>
    <property type="match status" value="1"/>
</dbReference>
<name>A0AAN0VHP9_9RHOB</name>
<comment type="subcellular location">
    <subcellularLocation>
        <location evidence="1 4">Bacterial flagellum basal body</location>
    </subcellularLocation>
</comment>
<keyword evidence="6" id="KW-0282">Flagellum</keyword>
<dbReference type="RefSeq" id="WP_044049198.1">
    <property type="nucleotide sequence ID" value="NZ_CP003984.1"/>
</dbReference>
<reference evidence="6 7" key="1">
    <citation type="journal article" date="2014" name="ISME J.">
        <title>Adaptation of an abundant Roseobacter RCA organism to pelagic systems revealed by genomic and transcriptomic analyses.</title>
        <authorList>
            <person name="Voget S."/>
            <person name="Wemheuer B."/>
            <person name="Brinkhoff T."/>
            <person name="Vollmers J."/>
            <person name="Dietrich S."/>
            <person name="Giebel H.A."/>
            <person name="Beardsley C."/>
            <person name="Sardemann C."/>
            <person name="Bakenhus I."/>
            <person name="Billerbeck S."/>
            <person name="Daniel R."/>
            <person name="Simon M."/>
        </authorList>
    </citation>
    <scope>NUCLEOTIDE SEQUENCE [LARGE SCALE GENOMIC DNA]</scope>
    <source>
        <strain evidence="6 7">RCA23</strain>
    </source>
</reference>
<proteinExistence type="inferred from homology"/>